<dbReference type="AlphaFoldDB" id="F0F015"/>
<gene>
    <name evidence="1" type="ORF">HMPREF9098_1449</name>
</gene>
<evidence type="ECO:0000313" key="2">
    <source>
        <dbReference type="Proteomes" id="UP000004088"/>
    </source>
</evidence>
<accession>F0F015</accession>
<dbReference type="EMBL" id="AEWV01000022">
    <property type="protein sequence ID" value="EGC17194.1"/>
    <property type="molecule type" value="Genomic_DNA"/>
</dbReference>
<dbReference type="Proteomes" id="UP000004088">
    <property type="component" value="Unassembled WGS sequence"/>
</dbReference>
<dbReference type="HOGENOM" id="CLU_3311138_0_0_4"/>
<comment type="caution">
    <text evidence="1">The sequence shown here is derived from an EMBL/GenBank/DDBJ whole genome shotgun (WGS) entry which is preliminary data.</text>
</comment>
<dbReference type="STRING" id="888741.HMPREF9098_1449"/>
<sequence>MLLLQAGGTICTEGTAGDREATPQRACAKIDGGYDHFAV</sequence>
<evidence type="ECO:0000313" key="1">
    <source>
        <dbReference type="EMBL" id="EGC17194.1"/>
    </source>
</evidence>
<proteinExistence type="predicted"/>
<protein>
    <submittedName>
        <fullName evidence="1">Uncharacterized protein</fullName>
    </submittedName>
</protein>
<keyword evidence="2" id="KW-1185">Reference proteome</keyword>
<reference evidence="1 2" key="1">
    <citation type="submission" date="2011-01" db="EMBL/GenBank/DDBJ databases">
        <authorList>
            <person name="Muzny D."/>
            <person name="Qin X."/>
            <person name="Deng J."/>
            <person name="Jiang H."/>
            <person name="Liu Y."/>
            <person name="Qu J."/>
            <person name="Song X.-Z."/>
            <person name="Zhang L."/>
            <person name="Thornton R."/>
            <person name="Coyle M."/>
            <person name="Francisco L."/>
            <person name="Jackson L."/>
            <person name="Javaid M."/>
            <person name="Korchina V."/>
            <person name="Kovar C."/>
            <person name="Mata R."/>
            <person name="Mathew T."/>
            <person name="Ngo R."/>
            <person name="Nguyen L."/>
            <person name="Nguyen N."/>
            <person name="Okwuonu G."/>
            <person name="Ongeri F."/>
            <person name="Pham C."/>
            <person name="Simmons D."/>
            <person name="Wilczek-Boney K."/>
            <person name="Hale W."/>
            <person name="Jakkamsetti A."/>
            <person name="Pham P."/>
            <person name="Ruth R."/>
            <person name="San Lucas F."/>
            <person name="Warren J."/>
            <person name="Zhang J."/>
            <person name="Zhao Z."/>
            <person name="Zhou C."/>
            <person name="Zhu D."/>
            <person name="Lee S."/>
            <person name="Bess C."/>
            <person name="Blankenburg K."/>
            <person name="Forbes L."/>
            <person name="Fu Q."/>
            <person name="Gubbala S."/>
            <person name="Hirani K."/>
            <person name="Jayaseelan J.C."/>
            <person name="Lara F."/>
            <person name="Munidasa M."/>
            <person name="Palculict T."/>
            <person name="Patil S."/>
            <person name="Pu L.-L."/>
            <person name="Saada N."/>
            <person name="Tang L."/>
            <person name="Weissenberger G."/>
            <person name="Zhu Y."/>
            <person name="Hemphill L."/>
            <person name="Shang Y."/>
            <person name="Youmans B."/>
            <person name="Ayvaz T."/>
            <person name="Ross M."/>
            <person name="Santibanez J."/>
            <person name="Aqrawi P."/>
            <person name="Gross S."/>
            <person name="Joshi V."/>
            <person name="Fowler G."/>
            <person name="Nazareth L."/>
            <person name="Reid J."/>
            <person name="Worley K."/>
            <person name="Petrosino J."/>
            <person name="Highlander S."/>
            <person name="Gibbs R."/>
        </authorList>
    </citation>
    <scope>NUCLEOTIDE SEQUENCE [LARGE SCALE GENOMIC DNA]</scope>
    <source>
        <strain evidence="1 2">ATCC 33394</strain>
    </source>
</reference>
<organism evidence="1 2">
    <name type="scientific">Kingella denitrificans ATCC 33394</name>
    <dbReference type="NCBI Taxonomy" id="888741"/>
    <lineage>
        <taxon>Bacteria</taxon>
        <taxon>Pseudomonadati</taxon>
        <taxon>Pseudomonadota</taxon>
        <taxon>Betaproteobacteria</taxon>
        <taxon>Neisseriales</taxon>
        <taxon>Neisseriaceae</taxon>
        <taxon>Kingella</taxon>
    </lineage>
</organism>
<name>F0F015_9NEIS</name>